<organism evidence="2 3">
    <name type="scientific">Sinorhizobium medicae</name>
    <dbReference type="NCBI Taxonomy" id="110321"/>
    <lineage>
        <taxon>Bacteria</taxon>
        <taxon>Pseudomonadati</taxon>
        <taxon>Pseudomonadota</taxon>
        <taxon>Alphaproteobacteria</taxon>
        <taxon>Hyphomicrobiales</taxon>
        <taxon>Rhizobiaceae</taxon>
        <taxon>Sinorhizobium/Ensifer group</taxon>
        <taxon>Sinorhizobium</taxon>
    </lineage>
</organism>
<feature type="region of interest" description="Disordered" evidence="1">
    <location>
        <begin position="60"/>
        <end position="85"/>
    </location>
</feature>
<evidence type="ECO:0000313" key="3">
    <source>
        <dbReference type="Proteomes" id="UP000507954"/>
    </source>
</evidence>
<proteinExistence type="predicted"/>
<dbReference type="EMBL" id="CABFNB010000037">
    <property type="protein sequence ID" value="VTZ60109.1"/>
    <property type="molecule type" value="Genomic_DNA"/>
</dbReference>
<evidence type="ECO:0000256" key="1">
    <source>
        <dbReference type="SAM" id="MobiDB-lite"/>
    </source>
</evidence>
<protein>
    <submittedName>
        <fullName evidence="2">Uncharacterized protein</fullName>
    </submittedName>
</protein>
<accession>A0A508WWQ0</accession>
<dbReference type="AlphaFoldDB" id="A0A508WWQ0"/>
<evidence type="ECO:0000313" key="2">
    <source>
        <dbReference type="EMBL" id="VTZ60109.1"/>
    </source>
</evidence>
<reference evidence="2 3" key="1">
    <citation type="submission" date="2019-06" db="EMBL/GenBank/DDBJ databases">
        <authorList>
            <person name="Le Quere A."/>
            <person name="Colella S."/>
        </authorList>
    </citation>
    <scope>NUCLEOTIDE SEQUENCE [LARGE SCALE GENOMIC DNA]</scope>
    <source>
        <strain evidence="2">EmedicaeMD41</strain>
    </source>
</reference>
<dbReference type="Proteomes" id="UP000507954">
    <property type="component" value="Unassembled WGS sequence"/>
</dbReference>
<gene>
    <name evidence="2" type="ORF">EMEDMD4_1310103</name>
</gene>
<sequence>MLPKTISATPSACRIFDERSLGRAALRRKNEHRMARGEAVGASKVPACITDSFVADRAENPGTSQAAWKPNDRWQQGLLFPGRRR</sequence>
<name>A0A508WWQ0_9HYPH</name>